<gene>
    <name evidence="1" type="ORF">HMPREF3293_00817</name>
</gene>
<evidence type="ECO:0000313" key="2">
    <source>
        <dbReference type="Proteomes" id="UP000070366"/>
    </source>
</evidence>
<dbReference type="EMBL" id="LSZW01000047">
    <property type="protein sequence ID" value="KXK66082.1"/>
    <property type="molecule type" value="Genomic_DNA"/>
</dbReference>
<dbReference type="Proteomes" id="UP000070366">
    <property type="component" value="Unassembled WGS sequence"/>
</dbReference>
<proteinExistence type="predicted"/>
<organism evidence="1 2">
    <name type="scientific">Christensenella minuta</name>
    <dbReference type="NCBI Taxonomy" id="626937"/>
    <lineage>
        <taxon>Bacteria</taxon>
        <taxon>Bacillati</taxon>
        <taxon>Bacillota</taxon>
        <taxon>Clostridia</taxon>
        <taxon>Christensenellales</taxon>
        <taxon>Christensenellaceae</taxon>
        <taxon>Christensenella</taxon>
    </lineage>
</organism>
<accession>A0A136Q618</accession>
<keyword evidence="2" id="KW-1185">Reference proteome</keyword>
<protein>
    <submittedName>
        <fullName evidence="1">Uncharacterized protein</fullName>
    </submittedName>
</protein>
<dbReference type="AlphaFoldDB" id="A0A136Q618"/>
<reference evidence="1 2" key="1">
    <citation type="submission" date="2016-02" db="EMBL/GenBank/DDBJ databases">
        <authorList>
            <person name="Wen L."/>
            <person name="He K."/>
            <person name="Yang H."/>
        </authorList>
    </citation>
    <scope>NUCLEOTIDE SEQUENCE [LARGE SCALE GENOMIC DNA]</scope>
    <source>
        <strain evidence="1 2">DSM 22607</strain>
    </source>
</reference>
<name>A0A136Q618_9FIRM</name>
<evidence type="ECO:0000313" key="1">
    <source>
        <dbReference type="EMBL" id="KXK66082.1"/>
    </source>
</evidence>
<sequence length="58" mass="6988">MYYKFVVQDCQTYPQAPLFTVHRQLFTAFFQENAQACIIILYLWRKKKFAEENSSANF</sequence>
<comment type="caution">
    <text evidence="1">The sequence shown here is derived from an EMBL/GenBank/DDBJ whole genome shotgun (WGS) entry which is preliminary data.</text>
</comment>